<evidence type="ECO:0000313" key="1">
    <source>
        <dbReference type="EMBL" id="VAW52982.1"/>
    </source>
</evidence>
<dbReference type="InterPro" id="IPR010239">
    <property type="entry name" value="CHP02001"/>
</dbReference>
<dbReference type="AlphaFoldDB" id="A0A3B0WPI4"/>
<protein>
    <submittedName>
        <fullName evidence="1">Uncharacterized protein</fullName>
    </submittedName>
</protein>
<organism evidence="1">
    <name type="scientific">hydrothermal vent metagenome</name>
    <dbReference type="NCBI Taxonomy" id="652676"/>
    <lineage>
        <taxon>unclassified sequences</taxon>
        <taxon>metagenomes</taxon>
        <taxon>ecological metagenomes</taxon>
    </lineage>
</organism>
<gene>
    <name evidence="1" type="ORF">MNBD_GAMMA05-1911</name>
</gene>
<name>A0A3B0WPI4_9ZZZZ</name>
<reference evidence="1" key="1">
    <citation type="submission" date="2018-06" db="EMBL/GenBank/DDBJ databases">
        <authorList>
            <person name="Zhirakovskaya E."/>
        </authorList>
    </citation>
    <scope>NUCLEOTIDE SEQUENCE</scope>
</reference>
<dbReference type="EMBL" id="UOFE01000031">
    <property type="protein sequence ID" value="VAW52982.1"/>
    <property type="molecule type" value="Genomic_DNA"/>
</dbReference>
<dbReference type="Pfam" id="PF09694">
    <property type="entry name" value="Gcw_chp"/>
    <property type="match status" value="1"/>
</dbReference>
<proteinExistence type="predicted"/>
<accession>A0A3B0WPI4</accession>
<dbReference type="NCBIfam" id="TIGR02001">
    <property type="entry name" value="gcw_chp"/>
    <property type="match status" value="1"/>
</dbReference>
<sequence>MKKSIVLATAVAAVLTSGIAAADLSANAGVFSNYIWRGVSQTADSAAGQGGIDWGNDSGVYAGVWTSTIAGGQEVDVYAGLAGEAGDIGYDLGVITYQYPKSPNINFTEIYASGTFSLVTVGVAYTVDAASGNDGATFDSGDMYVNGSIDYTVGKSDVSVYAGAYMFDNDGGTAGEADYSHYGVSLSKDGFTFALDKNDIEVGDALDGVAGPNSDAVRFTVSYAMDFEL</sequence>